<evidence type="ECO:0000256" key="3">
    <source>
        <dbReference type="ARBA" id="ARBA00022490"/>
    </source>
</evidence>
<evidence type="ECO:0000256" key="7">
    <source>
        <dbReference type="PIRNR" id="PIRNR036421"/>
    </source>
</evidence>
<evidence type="ECO:0000256" key="1">
    <source>
        <dbReference type="ARBA" id="ARBA00004496"/>
    </source>
</evidence>
<protein>
    <recommendedName>
        <fullName evidence="7">Tricorn protease homolog</fullName>
        <ecNumber evidence="7">3.4.21.-</ecNumber>
    </recommendedName>
</protein>
<dbReference type="InterPro" id="IPR005151">
    <property type="entry name" value="Tail-specific_protease"/>
</dbReference>
<feature type="active site" description="Charge relay system" evidence="8">
    <location>
        <position position="1052"/>
    </location>
</feature>
<dbReference type="Gene3D" id="3.30.750.44">
    <property type="match status" value="1"/>
</dbReference>
<feature type="region of interest" description="Disordered" evidence="9">
    <location>
        <begin position="565"/>
        <end position="602"/>
    </location>
</feature>
<feature type="compositionally biased region" description="Basic and acidic residues" evidence="9">
    <location>
        <begin position="565"/>
        <end position="580"/>
    </location>
</feature>
<keyword evidence="14" id="KW-1185">Reference proteome</keyword>
<feature type="domain" description="Tricorn protease C1" evidence="12">
    <location>
        <begin position="716"/>
        <end position="774"/>
    </location>
</feature>
<dbReference type="STRING" id="1796646.A4V02_02045"/>
<organism evidence="13 14">
    <name type="scientific">Muribaculum intestinale</name>
    <dbReference type="NCBI Taxonomy" id="1796646"/>
    <lineage>
        <taxon>Bacteria</taxon>
        <taxon>Pseudomonadati</taxon>
        <taxon>Bacteroidota</taxon>
        <taxon>Bacteroidia</taxon>
        <taxon>Bacteroidales</taxon>
        <taxon>Muribaculaceae</taxon>
        <taxon>Muribaculum</taxon>
    </lineage>
</organism>
<dbReference type="PANTHER" id="PTHR43253:SF1">
    <property type="entry name" value="TRICORN PROTEASE HOMOLOG 2-RELATED"/>
    <property type="match status" value="1"/>
</dbReference>
<accession>A0A1Z2XEM0</accession>
<evidence type="ECO:0000256" key="8">
    <source>
        <dbReference type="PIRSR" id="PIRSR036421-1"/>
    </source>
</evidence>
<dbReference type="RefSeq" id="WP_068960009.1">
    <property type="nucleotide sequence ID" value="NZ_CAJTAP010000002.1"/>
</dbReference>
<dbReference type="EMBL" id="CP015402">
    <property type="protein sequence ID" value="ANU62626.1"/>
    <property type="molecule type" value="Genomic_DNA"/>
</dbReference>
<evidence type="ECO:0000256" key="4">
    <source>
        <dbReference type="ARBA" id="ARBA00022670"/>
    </source>
</evidence>
<dbReference type="AlphaFoldDB" id="A0A1B1S752"/>
<reference evidence="14" key="1">
    <citation type="submission" date="2016-04" db="EMBL/GenBank/DDBJ databases">
        <title>Complete Genome Sequences of Twelve Strains of a Stable Defined Moderately Diverse Mouse Microbiota 2 (sDMDMm2).</title>
        <authorList>
            <person name="Uchimura Y."/>
            <person name="Wyss M."/>
            <person name="Brugiroux S."/>
            <person name="Limenitakis J.P."/>
            <person name="Stecher B."/>
            <person name="McCoy K.D."/>
            <person name="Macpherson A.J."/>
        </authorList>
    </citation>
    <scope>NUCLEOTIDE SEQUENCE [LARGE SCALE GENOMIC DNA]</scope>
    <source>
        <strain evidence="14">YL27</strain>
    </source>
</reference>
<dbReference type="Gene3D" id="2.120.10.60">
    <property type="entry name" value="Tricorn protease N-terminal domain"/>
    <property type="match status" value="1"/>
</dbReference>
<keyword evidence="6 7" id="KW-0720">Serine protease</keyword>
<dbReference type="Gene3D" id="3.90.226.10">
    <property type="entry name" value="2-enoyl-CoA Hydratase, Chain A, domain 1"/>
    <property type="match status" value="1"/>
</dbReference>
<dbReference type="SUPFAM" id="SSF52096">
    <property type="entry name" value="ClpP/crotonase"/>
    <property type="match status" value="1"/>
</dbReference>
<dbReference type="InterPro" id="IPR036034">
    <property type="entry name" value="PDZ_sf"/>
</dbReference>
<dbReference type="GeneID" id="65535619"/>
<keyword evidence="10" id="KW-0732">Signal</keyword>
<dbReference type="InterPro" id="IPR011042">
    <property type="entry name" value="6-blade_b-propeller_TolB-like"/>
</dbReference>
<dbReference type="SUPFAM" id="SSF82171">
    <property type="entry name" value="DPP6 N-terminal domain-like"/>
    <property type="match status" value="1"/>
</dbReference>
<evidence type="ECO:0000313" key="13">
    <source>
        <dbReference type="EMBL" id="ANU62626.1"/>
    </source>
</evidence>
<evidence type="ECO:0000256" key="10">
    <source>
        <dbReference type="SAM" id="SignalP"/>
    </source>
</evidence>
<dbReference type="Pfam" id="PF14684">
    <property type="entry name" value="Tricorn_C1"/>
    <property type="match status" value="1"/>
</dbReference>
<feature type="chain" id="PRO_5008529301" description="Tricorn protease homolog" evidence="10">
    <location>
        <begin position="20"/>
        <end position="1093"/>
    </location>
</feature>
<comment type="similarity">
    <text evidence="2 7">Belongs to the peptidase S41B family.</text>
</comment>
<dbReference type="InterPro" id="IPR012393">
    <property type="entry name" value="Tricorn_protease"/>
</dbReference>
<dbReference type="InterPro" id="IPR029045">
    <property type="entry name" value="ClpP/crotonase-like_dom_sf"/>
</dbReference>
<feature type="active site" description="Charge relay system" evidence="8">
    <location>
        <position position="780"/>
    </location>
</feature>
<dbReference type="GO" id="GO:0008236">
    <property type="term" value="F:serine-type peptidase activity"/>
    <property type="evidence" value="ECO:0007669"/>
    <property type="project" value="UniProtKB-UniRule"/>
</dbReference>
<accession>A0A1B1S752</accession>
<evidence type="ECO:0000256" key="2">
    <source>
        <dbReference type="ARBA" id="ARBA00008524"/>
    </source>
</evidence>
<keyword evidence="4 7" id="KW-0645">Protease</keyword>
<evidence type="ECO:0000313" key="14">
    <source>
        <dbReference type="Proteomes" id="UP000186351"/>
    </source>
</evidence>
<keyword evidence="3 7" id="KW-0963">Cytoplasm</keyword>
<dbReference type="InterPro" id="IPR028204">
    <property type="entry name" value="Tricorn_C1"/>
</dbReference>
<dbReference type="Pfam" id="PF26549">
    <property type="entry name" value="Tricorn_N"/>
    <property type="match status" value="1"/>
</dbReference>
<comment type="function">
    <text evidence="7">Degrades oligopeptides.</text>
</comment>
<dbReference type="GO" id="GO:0005737">
    <property type="term" value="C:cytoplasm"/>
    <property type="evidence" value="ECO:0007669"/>
    <property type="project" value="UniProtKB-SubCell"/>
</dbReference>
<dbReference type="KEGG" id="pary:A4V02_02045"/>
<dbReference type="SUPFAM" id="SSF69304">
    <property type="entry name" value="Tricorn protease N-terminal domain"/>
    <property type="match status" value="1"/>
</dbReference>
<dbReference type="Proteomes" id="UP000186351">
    <property type="component" value="Chromosome"/>
</dbReference>
<dbReference type="EC" id="3.4.21.-" evidence="7"/>
<feature type="active site" description="Nucleophile" evidence="8">
    <location>
        <position position="995"/>
    </location>
</feature>
<sequence length="1093" mass="122217">MSRFLLTLSLSAVALTASAVTPLWLRDAAISPDGSRIAFTYKGDIFTVPTGGGNATRLTTLDSHEASPIWSPDGSKIAFASDREGSFDIFVMDSTGGTPLRLTRNSAKEVPVAFTPDGKYVIFSAAIQDPAESALFPTARLGEVYKVAVDGGRTTRMLATPAETMSWSPDGKWLLYQDRKGMEDIWRKHHTSSVTRDVWRYDVATGKHTNLTSRGGEDLNPVVSPDGTTAYFISERNGDKSLNVWSFPVGNPSKVSRITDFTTHPVRFLSIAGNGTLAFTYDGELYTMRPGASATKVAVDVVIDEEIPDYKTSVRSSAGAKVSPDGKQVAFVDRGEVFVTSVEYPTTRQITHTPQGEGLITWNTDNRSMVYVSERDGHYALYEASVGRKDDLNFPNATTIDERPLFSDNIERTYPQYSPDGKSLAFIEDRNKLMVMDVATGKVRRLTDGSANPERDGGFYYVWSPDSRWIAFELTGNGHEPYADVAIVNTEGTPKVTNITRSSYFDTHPRWALDGNAIAFGSDRYGMRSHASWGSQEDVMLVFLNQDAYDKYRLSKEDYELRKELEKQQKEDKDKAEKAAAGKKKGKDKKKKDDKNDDDDAKADKKTINVEFDGLRDRMVRVTPMSSSLGDFIVTDDGETLYFFAEFDDGYDLWKTDLRKHETSMVKKLGYRHRSIQTDKDGNTLYLLGSDGLGKMSVSSETIKPIKYSATMKIDPKAEREYMFNYVKQEEAARFYEKNMHGVDWEAMTEAYRKFLPHINNNYDFADLLSELLGELNVSHTGGRYYPSASGERTASLGLFFDWDYYGDGLRVAEVIEGGPFDHANTVIKKGTIIEKINGVALNDSTDYTSLLADIAGKKTLVTLYNGNGNSVDEVVLPITQGRLNDLLYRRWVKQREADTERMSGGRLGYVHLRSMDDASFRRIYTDLLGKYVDKEGIVIDTRWNGGGRLHEDIEMLFSGDKYLTQVIRGTDVCDMPSRRWNKPSIMVQCEANYSNAHGTPWVYKHKGMGKLVGMPVPGTMTSVNWETLQDPSLIFGIPVIGYRTAEGNYLENSQLEPDIKVANDPATVVKGVDTQLQTAVEELLRQIDSTRQ</sequence>
<evidence type="ECO:0000259" key="11">
    <source>
        <dbReference type="Pfam" id="PF03572"/>
    </source>
</evidence>
<dbReference type="OrthoDB" id="9815657at2"/>
<dbReference type="PIRSF" id="PIRSF036421">
    <property type="entry name" value="Tricorn_protease"/>
    <property type="match status" value="1"/>
</dbReference>
<dbReference type="Pfam" id="PF26550">
    <property type="entry name" value="Tricorn_2nd"/>
    <property type="match status" value="1"/>
</dbReference>
<keyword evidence="5 7" id="KW-0378">Hydrolase</keyword>
<dbReference type="Pfam" id="PF03572">
    <property type="entry name" value="Peptidase_S41"/>
    <property type="match status" value="1"/>
</dbReference>
<evidence type="ECO:0000256" key="6">
    <source>
        <dbReference type="ARBA" id="ARBA00022825"/>
    </source>
</evidence>
<dbReference type="GO" id="GO:0006508">
    <property type="term" value="P:proteolysis"/>
    <property type="evidence" value="ECO:0007669"/>
    <property type="project" value="UniProtKB-UniRule"/>
</dbReference>
<feature type="compositionally biased region" description="Basic residues" evidence="9">
    <location>
        <begin position="581"/>
        <end position="592"/>
    </location>
</feature>
<dbReference type="CDD" id="cd07562">
    <property type="entry name" value="Peptidase_S41_TRI"/>
    <property type="match status" value="1"/>
</dbReference>
<gene>
    <name evidence="13" type="ORF">A4V02_02045</name>
</gene>
<dbReference type="PANTHER" id="PTHR43253">
    <property type="entry name" value="TRICORN PROTEASE HOMOLOG 2-RELATED"/>
    <property type="match status" value="1"/>
</dbReference>
<comment type="subcellular location">
    <subcellularLocation>
        <location evidence="1 7">Cytoplasm</location>
    </subcellularLocation>
</comment>
<dbReference type="SUPFAM" id="SSF50156">
    <property type="entry name" value="PDZ domain-like"/>
    <property type="match status" value="1"/>
</dbReference>
<name>A0A1B1S752_9BACT</name>
<proteinExistence type="inferred from homology"/>
<dbReference type="Gene3D" id="2.120.10.30">
    <property type="entry name" value="TolB, C-terminal domain"/>
    <property type="match status" value="1"/>
</dbReference>
<evidence type="ECO:0000256" key="9">
    <source>
        <dbReference type="SAM" id="MobiDB-lite"/>
    </source>
</evidence>
<dbReference type="Gene3D" id="2.30.42.10">
    <property type="match status" value="1"/>
</dbReference>
<feature type="signal peptide" evidence="10">
    <location>
        <begin position="1"/>
        <end position="19"/>
    </location>
</feature>
<evidence type="ECO:0000259" key="12">
    <source>
        <dbReference type="Pfam" id="PF14684"/>
    </source>
</evidence>
<feature type="domain" description="Tail specific protease" evidence="11">
    <location>
        <begin position="907"/>
        <end position="1062"/>
    </location>
</feature>
<evidence type="ECO:0000256" key="5">
    <source>
        <dbReference type="ARBA" id="ARBA00022801"/>
    </source>
</evidence>